<name>A0ABR1VPD5_9PEZI</name>
<protein>
    <submittedName>
        <fullName evidence="4">Uncharacterized protein</fullName>
    </submittedName>
</protein>
<dbReference type="InterPro" id="IPR021858">
    <property type="entry name" value="Fun_TF"/>
</dbReference>
<evidence type="ECO:0000256" key="2">
    <source>
        <dbReference type="ARBA" id="ARBA00023242"/>
    </source>
</evidence>
<dbReference type="Pfam" id="PF11951">
    <property type="entry name" value="Fungal_trans_2"/>
    <property type="match status" value="2"/>
</dbReference>
<dbReference type="PANTHER" id="PTHR37534">
    <property type="entry name" value="TRANSCRIPTIONAL ACTIVATOR PROTEIN UGA3"/>
    <property type="match status" value="1"/>
</dbReference>
<keyword evidence="2" id="KW-0539">Nucleus</keyword>
<dbReference type="PANTHER" id="PTHR37534:SF39">
    <property type="entry name" value="TRANSCRIPTION FACTOR DOMAIN-CONTAINING PROTEIN"/>
    <property type="match status" value="1"/>
</dbReference>
<comment type="subcellular location">
    <subcellularLocation>
        <location evidence="1">Nucleus</location>
    </subcellularLocation>
</comment>
<dbReference type="EMBL" id="JAQQWM010000003">
    <property type="protein sequence ID" value="KAK8073096.1"/>
    <property type="molecule type" value="Genomic_DNA"/>
</dbReference>
<evidence type="ECO:0000256" key="3">
    <source>
        <dbReference type="SAM" id="MobiDB-lite"/>
    </source>
</evidence>
<evidence type="ECO:0000313" key="5">
    <source>
        <dbReference type="Proteomes" id="UP001446871"/>
    </source>
</evidence>
<evidence type="ECO:0000256" key="1">
    <source>
        <dbReference type="ARBA" id="ARBA00004123"/>
    </source>
</evidence>
<evidence type="ECO:0000313" key="4">
    <source>
        <dbReference type="EMBL" id="KAK8073096.1"/>
    </source>
</evidence>
<accession>A0ABR1VPD5</accession>
<reference evidence="4 5" key="1">
    <citation type="submission" date="2023-01" db="EMBL/GenBank/DDBJ databases">
        <title>Analysis of 21 Apiospora genomes using comparative genomics revels a genus with tremendous synthesis potential of carbohydrate active enzymes and secondary metabolites.</title>
        <authorList>
            <person name="Sorensen T."/>
        </authorList>
    </citation>
    <scope>NUCLEOTIDE SEQUENCE [LARGE SCALE GENOMIC DNA]</scope>
    <source>
        <strain evidence="4 5">CBS 83171</strain>
    </source>
</reference>
<comment type="caution">
    <text evidence="4">The sequence shown here is derived from an EMBL/GenBank/DDBJ whole genome shotgun (WGS) entry which is preliminary data.</text>
</comment>
<feature type="region of interest" description="Disordered" evidence="3">
    <location>
        <begin position="67"/>
        <end position="88"/>
    </location>
</feature>
<sequence length="438" mass="48440">MSPSSRIPSTISSPAKEMSLGLQRLAETCPEFSHADLLEQLSEKERTLRTNAKSGLKLSWPKASNTRRAVVAKTPPTSNVPPPRGVQSVASRSLPTFGQDPVQLGQMLLRIAGAGGGTSFGVAVQQSLLAFASTHRHGVHTRAAEHKIAALKALADISGCEIGTAEAAQHVAAGMLLCSYEMHHSSCTTGHWLSYLIGIQDIIRATGLDTVRHDPDIAMLLDWAYYYSVLARWSRQHWQRKEFAGVQLAPMRLHSQLLSEMCDGSLTPLPLEESNSKDQPEYKGYLQILDWRIRGLPSTPGCDDFGADSEAKLELYRLAMLIYLNRATESTLNQTSAKTQQQLDRGFSILSQLGLCDQQFPIFILGCEARSDVEREAVLGLIQRTEKHGTSRSFNYASRLLEAFWAQNDLGSFDRRGLGYRDRLSDVISRCRVLPIFV</sequence>
<keyword evidence="5" id="KW-1185">Reference proteome</keyword>
<gene>
    <name evidence="4" type="ORF">PG996_006444</name>
</gene>
<organism evidence="4 5">
    <name type="scientific">Apiospora saccharicola</name>
    <dbReference type="NCBI Taxonomy" id="335842"/>
    <lineage>
        <taxon>Eukaryota</taxon>
        <taxon>Fungi</taxon>
        <taxon>Dikarya</taxon>
        <taxon>Ascomycota</taxon>
        <taxon>Pezizomycotina</taxon>
        <taxon>Sordariomycetes</taxon>
        <taxon>Xylariomycetidae</taxon>
        <taxon>Amphisphaeriales</taxon>
        <taxon>Apiosporaceae</taxon>
        <taxon>Apiospora</taxon>
    </lineage>
</organism>
<dbReference type="Proteomes" id="UP001446871">
    <property type="component" value="Unassembled WGS sequence"/>
</dbReference>
<proteinExistence type="predicted"/>